<dbReference type="HOGENOM" id="CLU_117750_0_0_1"/>
<dbReference type="EMBL" id="KN835429">
    <property type="protein sequence ID" value="KIK37803.1"/>
    <property type="molecule type" value="Genomic_DNA"/>
</dbReference>
<proteinExistence type="predicted"/>
<dbReference type="Proteomes" id="UP000054485">
    <property type="component" value="Unassembled WGS sequence"/>
</dbReference>
<accession>A0A0D0B197</accession>
<keyword evidence="2" id="KW-1185">Reference proteome</keyword>
<dbReference type="AlphaFoldDB" id="A0A0D0B197"/>
<evidence type="ECO:0000313" key="2">
    <source>
        <dbReference type="Proteomes" id="UP000054485"/>
    </source>
</evidence>
<reference evidence="1 2" key="1">
    <citation type="submission" date="2014-04" db="EMBL/GenBank/DDBJ databases">
        <authorList>
            <consortium name="DOE Joint Genome Institute"/>
            <person name="Kuo A."/>
            <person name="Ruytinx J."/>
            <person name="Rineau F."/>
            <person name="Colpaert J."/>
            <person name="Kohler A."/>
            <person name="Nagy L.G."/>
            <person name="Floudas D."/>
            <person name="Copeland A."/>
            <person name="Barry K.W."/>
            <person name="Cichocki N."/>
            <person name="Veneault-Fourrey C."/>
            <person name="LaButti K."/>
            <person name="Lindquist E.A."/>
            <person name="Lipzen A."/>
            <person name="Lundell T."/>
            <person name="Morin E."/>
            <person name="Murat C."/>
            <person name="Sun H."/>
            <person name="Tunlid A."/>
            <person name="Henrissat B."/>
            <person name="Grigoriev I.V."/>
            <person name="Hibbett D.S."/>
            <person name="Martin F."/>
            <person name="Nordberg H.P."/>
            <person name="Cantor M.N."/>
            <person name="Hua S.X."/>
        </authorList>
    </citation>
    <scope>NUCLEOTIDE SEQUENCE [LARGE SCALE GENOMIC DNA]</scope>
    <source>
        <strain evidence="1 2">UH-Slu-Lm8-n1</strain>
    </source>
</reference>
<dbReference type="OrthoDB" id="10018982at2759"/>
<dbReference type="InParanoid" id="A0A0D0B197"/>
<reference evidence="2" key="2">
    <citation type="submission" date="2015-01" db="EMBL/GenBank/DDBJ databases">
        <title>Evolutionary Origins and Diversification of the Mycorrhizal Mutualists.</title>
        <authorList>
            <consortium name="DOE Joint Genome Institute"/>
            <consortium name="Mycorrhizal Genomics Consortium"/>
            <person name="Kohler A."/>
            <person name="Kuo A."/>
            <person name="Nagy L.G."/>
            <person name="Floudas D."/>
            <person name="Copeland A."/>
            <person name="Barry K.W."/>
            <person name="Cichocki N."/>
            <person name="Veneault-Fourrey C."/>
            <person name="LaButti K."/>
            <person name="Lindquist E.A."/>
            <person name="Lipzen A."/>
            <person name="Lundell T."/>
            <person name="Morin E."/>
            <person name="Murat C."/>
            <person name="Riley R."/>
            <person name="Ohm R."/>
            <person name="Sun H."/>
            <person name="Tunlid A."/>
            <person name="Henrissat B."/>
            <person name="Grigoriev I.V."/>
            <person name="Hibbett D.S."/>
            <person name="Martin F."/>
        </authorList>
    </citation>
    <scope>NUCLEOTIDE SEQUENCE [LARGE SCALE GENOMIC DNA]</scope>
    <source>
        <strain evidence="2">UH-Slu-Lm8-n1</strain>
    </source>
</reference>
<gene>
    <name evidence="1" type="ORF">CY34DRAFT_25892</name>
</gene>
<organism evidence="1 2">
    <name type="scientific">Suillus luteus UH-Slu-Lm8-n1</name>
    <dbReference type="NCBI Taxonomy" id="930992"/>
    <lineage>
        <taxon>Eukaryota</taxon>
        <taxon>Fungi</taxon>
        <taxon>Dikarya</taxon>
        <taxon>Basidiomycota</taxon>
        <taxon>Agaricomycotina</taxon>
        <taxon>Agaricomycetes</taxon>
        <taxon>Agaricomycetidae</taxon>
        <taxon>Boletales</taxon>
        <taxon>Suillineae</taxon>
        <taxon>Suillaceae</taxon>
        <taxon>Suillus</taxon>
    </lineage>
</organism>
<protein>
    <recommendedName>
        <fullName evidence="3">Mediator of RNA polymerase II transcription subunit 18</fullName>
    </recommendedName>
</protein>
<evidence type="ECO:0008006" key="3">
    <source>
        <dbReference type="Google" id="ProtNLM"/>
    </source>
</evidence>
<name>A0A0D0B197_9AGAM</name>
<evidence type="ECO:0000313" key="1">
    <source>
        <dbReference type="EMBL" id="KIK37803.1"/>
    </source>
</evidence>
<dbReference type="Gene3D" id="2.40.320.10">
    <property type="entry name" value="Hypothetical Protein Pfu-838710-001"/>
    <property type="match status" value="1"/>
</dbReference>
<sequence length="162" mass="18385">MFANTQTQAHAYEVALFGEFFARDSSRQFRTLGDVTESGWTLFSYLKPESVRVHLEATVRPWAIYEVVGDALSFASALEYVQRSQIYKRGYAFRRGALIIQMFQQEQHTLWEVEVKTDTEVNTSAPTSSGHVQVSTVHAAIDAVLEVQLIMKGPLDPRRQDL</sequence>
<dbReference type="STRING" id="930992.A0A0D0B197"/>